<evidence type="ECO:0000256" key="6">
    <source>
        <dbReference type="SAM" id="MobiDB-lite"/>
    </source>
</evidence>
<evidence type="ECO:0000256" key="1">
    <source>
        <dbReference type="ARBA" id="ARBA00009034"/>
    </source>
</evidence>
<comment type="subcellular location">
    <subcellularLocation>
        <location evidence="5">Secreted</location>
    </subcellularLocation>
</comment>
<feature type="region of interest" description="Disordered" evidence="6">
    <location>
        <begin position="72"/>
        <end position="99"/>
    </location>
</feature>
<sequence length="195" mass="21614">MANHTLSSLWSSSIFFWAAFVLILTFISVDAGRRKCSADDYRAGAPKRGFICGSQIPQTLSLVCGGSYQSPGKRDLGSSRSPWNSFLTTSDDDDPWRKKTTNPVDDLDPAAIDDFDPAAIWDNVFLPRANALSVLRSKRSNMKEGGVYCECCVHRCTYPELQAYCGVERRKRAIDTLTQLTGIVFDKEKAKSTSP</sequence>
<dbReference type="AlphaFoldDB" id="R7TVR4"/>
<dbReference type="InterPro" id="IPR036438">
    <property type="entry name" value="Insulin-like_sf"/>
</dbReference>
<dbReference type="InterPro" id="IPR022353">
    <property type="entry name" value="Insulin_CS"/>
</dbReference>
<evidence type="ECO:0000256" key="4">
    <source>
        <dbReference type="ARBA" id="ARBA00023157"/>
    </source>
</evidence>
<dbReference type="FunCoup" id="R7TVR4">
    <property type="interactions" value="152"/>
</dbReference>
<dbReference type="PROSITE" id="PS00262">
    <property type="entry name" value="INSULIN"/>
    <property type="match status" value="1"/>
</dbReference>
<evidence type="ECO:0000256" key="5">
    <source>
        <dbReference type="RuleBase" id="RU000406"/>
    </source>
</evidence>
<keyword evidence="7" id="KW-0472">Membrane</keyword>
<keyword evidence="7" id="KW-0812">Transmembrane</keyword>
<proteinExistence type="inferred from homology"/>
<dbReference type="InterPro" id="IPR016179">
    <property type="entry name" value="Insulin-like"/>
</dbReference>
<dbReference type="PANTHER" id="PTHR13647">
    <property type="entry name" value="INSULIN-LIKE PEPTIDE 2-RELATED"/>
    <property type="match status" value="1"/>
</dbReference>
<dbReference type="OrthoDB" id="6330326at2759"/>
<keyword evidence="2" id="KW-0165">Cleavage on pair of basic residues</keyword>
<comment type="similarity">
    <text evidence="1 5">Belongs to the insulin family.</text>
</comment>
<evidence type="ECO:0000313" key="9">
    <source>
        <dbReference type="EMBL" id="ELT95556.1"/>
    </source>
</evidence>
<feature type="compositionally biased region" description="Polar residues" evidence="6">
    <location>
        <begin position="78"/>
        <end position="89"/>
    </location>
</feature>
<dbReference type="PANTHER" id="PTHR13647:SF4">
    <property type="entry name" value="INSULIN-LIKE PEPTIDE 1-RELATED"/>
    <property type="match status" value="1"/>
</dbReference>
<evidence type="ECO:0000256" key="7">
    <source>
        <dbReference type="SAM" id="Phobius"/>
    </source>
</evidence>
<feature type="transmembrane region" description="Helical" evidence="7">
    <location>
        <begin position="14"/>
        <end position="32"/>
    </location>
</feature>
<dbReference type="EnsemblMetazoa" id="CapteT222461">
    <property type="protein sequence ID" value="CapteP222461"/>
    <property type="gene ID" value="CapteG222461"/>
</dbReference>
<evidence type="ECO:0000313" key="11">
    <source>
        <dbReference type="Proteomes" id="UP000014760"/>
    </source>
</evidence>
<dbReference type="SMART" id="SM00078">
    <property type="entry name" value="IlGF"/>
    <property type="match status" value="1"/>
</dbReference>
<organism evidence="9">
    <name type="scientific">Capitella teleta</name>
    <name type="common">Polychaete worm</name>
    <dbReference type="NCBI Taxonomy" id="283909"/>
    <lineage>
        <taxon>Eukaryota</taxon>
        <taxon>Metazoa</taxon>
        <taxon>Spiralia</taxon>
        <taxon>Lophotrochozoa</taxon>
        <taxon>Annelida</taxon>
        <taxon>Polychaeta</taxon>
        <taxon>Sedentaria</taxon>
        <taxon>Scolecida</taxon>
        <taxon>Capitellidae</taxon>
        <taxon>Capitella</taxon>
    </lineage>
</organism>
<reference evidence="9 11" key="2">
    <citation type="journal article" date="2013" name="Nature">
        <title>Insights into bilaterian evolution from three spiralian genomes.</title>
        <authorList>
            <person name="Simakov O."/>
            <person name="Marletaz F."/>
            <person name="Cho S.J."/>
            <person name="Edsinger-Gonzales E."/>
            <person name="Havlak P."/>
            <person name="Hellsten U."/>
            <person name="Kuo D.H."/>
            <person name="Larsson T."/>
            <person name="Lv J."/>
            <person name="Arendt D."/>
            <person name="Savage R."/>
            <person name="Osoegawa K."/>
            <person name="de Jong P."/>
            <person name="Grimwood J."/>
            <person name="Chapman J.A."/>
            <person name="Shapiro H."/>
            <person name="Aerts A."/>
            <person name="Otillar R.P."/>
            <person name="Terry A.Y."/>
            <person name="Boore J.L."/>
            <person name="Grigoriev I.V."/>
            <person name="Lindberg D.R."/>
            <person name="Seaver E.C."/>
            <person name="Weisblat D.A."/>
            <person name="Putnam N.H."/>
            <person name="Rokhsar D.S."/>
        </authorList>
    </citation>
    <scope>NUCLEOTIDE SEQUENCE</scope>
    <source>
        <strain evidence="9 11">I ESC-2004</strain>
    </source>
</reference>
<evidence type="ECO:0000256" key="2">
    <source>
        <dbReference type="ARBA" id="ARBA00022685"/>
    </source>
</evidence>
<dbReference type="GO" id="GO:0005179">
    <property type="term" value="F:hormone activity"/>
    <property type="evidence" value="ECO:0007669"/>
    <property type="project" value="InterPro"/>
</dbReference>
<dbReference type="EMBL" id="AMQN01011778">
    <property type="status" value="NOT_ANNOTATED_CDS"/>
    <property type="molecule type" value="Genomic_DNA"/>
</dbReference>
<reference evidence="10" key="3">
    <citation type="submission" date="2015-06" db="UniProtKB">
        <authorList>
            <consortium name="EnsemblMetazoa"/>
        </authorList>
    </citation>
    <scope>IDENTIFICATION</scope>
</reference>
<dbReference type="Gene3D" id="1.10.100.10">
    <property type="entry name" value="Insulin-like"/>
    <property type="match status" value="1"/>
</dbReference>
<gene>
    <name evidence="9" type="ORF">CAPTEDRAFT_222461</name>
</gene>
<feature type="domain" description="Insulin-like" evidence="8">
    <location>
        <begin position="49"/>
        <end position="165"/>
    </location>
</feature>
<dbReference type="OMA" id="CECCYNR"/>
<dbReference type="CDD" id="cd04366">
    <property type="entry name" value="IlGF_insulin_bombyxin_like"/>
    <property type="match status" value="1"/>
</dbReference>
<dbReference type="InterPro" id="IPR022352">
    <property type="entry name" value="Ins/IGF/rlx"/>
</dbReference>
<reference evidence="11" key="1">
    <citation type="submission" date="2012-12" db="EMBL/GenBank/DDBJ databases">
        <authorList>
            <person name="Hellsten U."/>
            <person name="Grimwood J."/>
            <person name="Chapman J.A."/>
            <person name="Shapiro H."/>
            <person name="Aerts A."/>
            <person name="Otillar R.P."/>
            <person name="Terry A.Y."/>
            <person name="Boore J.L."/>
            <person name="Simakov O."/>
            <person name="Marletaz F."/>
            <person name="Cho S.-J."/>
            <person name="Edsinger-Gonzales E."/>
            <person name="Havlak P."/>
            <person name="Kuo D.-H."/>
            <person name="Larsson T."/>
            <person name="Lv J."/>
            <person name="Arendt D."/>
            <person name="Savage R."/>
            <person name="Osoegawa K."/>
            <person name="de Jong P."/>
            <person name="Lindberg D.R."/>
            <person name="Seaver E.C."/>
            <person name="Weisblat D.A."/>
            <person name="Putnam N.H."/>
            <person name="Grigoriev I.V."/>
            <person name="Rokhsar D.S."/>
        </authorList>
    </citation>
    <scope>NUCLEOTIDE SEQUENCE</scope>
    <source>
        <strain evidence="11">I ESC-2004</strain>
    </source>
</reference>
<keyword evidence="3" id="KW-0732">Signal</keyword>
<dbReference type="SUPFAM" id="SSF56994">
    <property type="entry name" value="Insulin-like"/>
    <property type="match status" value="1"/>
</dbReference>
<keyword evidence="11" id="KW-1185">Reference proteome</keyword>
<name>R7TVR4_CAPTE</name>
<dbReference type="EMBL" id="KB309090">
    <property type="protein sequence ID" value="ELT95556.1"/>
    <property type="molecule type" value="Genomic_DNA"/>
</dbReference>
<dbReference type="GO" id="GO:0005576">
    <property type="term" value="C:extracellular region"/>
    <property type="evidence" value="ECO:0007669"/>
    <property type="project" value="UniProtKB-SubCell"/>
</dbReference>
<dbReference type="HOGENOM" id="CLU_101121_0_0_1"/>
<accession>R7TVR4</accession>
<keyword evidence="4" id="KW-1015">Disulfide bond</keyword>
<evidence type="ECO:0000313" key="10">
    <source>
        <dbReference type="EnsemblMetazoa" id="CapteP222461"/>
    </source>
</evidence>
<evidence type="ECO:0000256" key="3">
    <source>
        <dbReference type="ARBA" id="ARBA00022729"/>
    </source>
</evidence>
<keyword evidence="7" id="KW-1133">Transmembrane helix</keyword>
<evidence type="ECO:0000259" key="8">
    <source>
        <dbReference type="SMART" id="SM00078"/>
    </source>
</evidence>
<keyword evidence="5" id="KW-0964">Secreted</keyword>
<protein>
    <recommendedName>
        <fullName evidence="8">Insulin-like domain-containing protein</fullName>
    </recommendedName>
</protein>
<dbReference type="Proteomes" id="UP000014760">
    <property type="component" value="Unassembled WGS sequence"/>
</dbReference>
<dbReference type="Pfam" id="PF00049">
    <property type="entry name" value="Insulin"/>
    <property type="match status" value="1"/>
</dbReference>
<dbReference type="PRINTS" id="PR00276">
    <property type="entry name" value="INSULINFAMLY"/>
</dbReference>